<sequence>MALPGHAPAEPIYLAASTGPRFCLFHHPAGHCRAALVYIHPFAEEMNRSRRMTALAARALAASGVAVLQLDLHGCGDSSGEFGDARWDTWKHDVALASTWLRTRLGMPVGLWGLRLGALLALDCVQGDALPADRLLLWQPVLSGSGYLTQLLRLRLAGDLLQQDSATTSTGSLRALLQGGSTIEIAGYDLAPGLALPMDQLEAAALAPPRCPVHWFEVVAEPGRPLSPAASRIASAWRDKGADLHTETVCGPSFWATPEIAECPPLVEPTVSACREAAHA</sequence>
<evidence type="ECO:0000259" key="1">
    <source>
        <dbReference type="Pfam" id="PF12146"/>
    </source>
</evidence>
<evidence type="ECO:0000313" key="3">
    <source>
        <dbReference type="Proteomes" id="UP001206126"/>
    </source>
</evidence>
<dbReference type="Gene3D" id="3.40.50.1820">
    <property type="entry name" value="alpha/beta hydrolase"/>
    <property type="match status" value="1"/>
</dbReference>
<dbReference type="InterPro" id="IPR017532">
    <property type="entry name" value="Hydrolase-2_PEP"/>
</dbReference>
<feature type="domain" description="Serine aminopeptidase S33" evidence="1">
    <location>
        <begin position="31"/>
        <end position="154"/>
    </location>
</feature>
<evidence type="ECO:0000313" key="2">
    <source>
        <dbReference type="EMBL" id="MCS0809138.1"/>
    </source>
</evidence>
<dbReference type="InterPro" id="IPR029058">
    <property type="entry name" value="AB_hydrolase_fold"/>
</dbReference>
<organism evidence="2 3">
    <name type="scientific">Massilia agilis</name>
    <dbReference type="NCBI Taxonomy" id="1811226"/>
    <lineage>
        <taxon>Bacteria</taxon>
        <taxon>Pseudomonadati</taxon>
        <taxon>Pseudomonadota</taxon>
        <taxon>Betaproteobacteria</taxon>
        <taxon>Burkholderiales</taxon>
        <taxon>Oxalobacteraceae</taxon>
        <taxon>Telluria group</taxon>
        <taxon>Massilia</taxon>
    </lineage>
</organism>
<dbReference type="GO" id="GO:0016787">
    <property type="term" value="F:hydrolase activity"/>
    <property type="evidence" value="ECO:0007669"/>
    <property type="project" value="UniProtKB-KW"/>
</dbReference>
<name>A0ABT2DDC4_9BURK</name>
<keyword evidence="3" id="KW-1185">Reference proteome</keyword>
<dbReference type="Proteomes" id="UP001206126">
    <property type="component" value="Unassembled WGS sequence"/>
</dbReference>
<dbReference type="SUPFAM" id="SSF53474">
    <property type="entry name" value="alpha/beta-Hydrolases"/>
    <property type="match status" value="1"/>
</dbReference>
<reference evidence="2 3" key="1">
    <citation type="submission" date="2022-08" db="EMBL/GenBank/DDBJ databases">
        <title>Reclassification of Massilia species as members of the genera Telluria, Duganella, Pseudoduganella, Mokoshia gen. nov. and Zemynaea gen. nov. using orthogonal and non-orthogonal genome-based approaches.</title>
        <authorList>
            <person name="Bowman J.P."/>
        </authorList>
    </citation>
    <scope>NUCLEOTIDE SEQUENCE [LARGE SCALE GENOMIC DNA]</scope>
    <source>
        <strain evidence="2 3">JCM 31605</strain>
    </source>
</reference>
<dbReference type="InterPro" id="IPR022742">
    <property type="entry name" value="Hydrolase_4"/>
</dbReference>
<dbReference type="NCBIfam" id="TIGR03101">
    <property type="entry name" value="hydr2_PEP"/>
    <property type="match status" value="1"/>
</dbReference>
<gene>
    <name evidence="2" type="ORF">NX774_14505</name>
</gene>
<accession>A0ABT2DDC4</accession>
<dbReference type="Pfam" id="PF12146">
    <property type="entry name" value="Hydrolase_4"/>
    <property type="match status" value="1"/>
</dbReference>
<dbReference type="RefSeq" id="WP_258822951.1">
    <property type="nucleotide sequence ID" value="NZ_JANUHB010000003.1"/>
</dbReference>
<dbReference type="EMBL" id="JANUHB010000003">
    <property type="protein sequence ID" value="MCS0809138.1"/>
    <property type="molecule type" value="Genomic_DNA"/>
</dbReference>
<comment type="caution">
    <text evidence="2">The sequence shown here is derived from an EMBL/GenBank/DDBJ whole genome shotgun (WGS) entry which is preliminary data.</text>
</comment>
<protein>
    <submittedName>
        <fullName evidence="2">Hydrolase 2, exosortase A system-associated</fullName>
    </submittedName>
</protein>
<keyword evidence="2" id="KW-0378">Hydrolase</keyword>
<proteinExistence type="predicted"/>